<evidence type="ECO:0000256" key="8">
    <source>
        <dbReference type="ARBA" id="ARBA00022842"/>
    </source>
</evidence>
<dbReference type="InterPro" id="IPR022383">
    <property type="entry name" value="Lactate/malate_DH_C"/>
</dbReference>
<evidence type="ECO:0000256" key="10">
    <source>
        <dbReference type="ARBA" id="ARBA00023002"/>
    </source>
</evidence>
<dbReference type="InterPro" id="IPR016142">
    <property type="entry name" value="Citrate_synth-like_lrg_a-sub"/>
</dbReference>
<comment type="cofactor">
    <cofactor evidence="15">
        <name>Mg(2+)</name>
        <dbReference type="ChEBI" id="CHEBI:18420"/>
    </cofactor>
    <cofactor evidence="15">
        <name>Mn(2+)</name>
        <dbReference type="ChEBI" id="CHEBI:29035"/>
    </cofactor>
</comment>
<evidence type="ECO:0000256" key="13">
    <source>
        <dbReference type="ARBA" id="ARBA00023554"/>
    </source>
</evidence>
<dbReference type="GO" id="GO:0006099">
    <property type="term" value="P:tricarboxylic acid cycle"/>
    <property type="evidence" value="ECO:0007669"/>
    <property type="project" value="UniProtKB-KW"/>
</dbReference>
<dbReference type="InterPro" id="IPR015955">
    <property type="entry name" value="Lactate_DH/Glyco_Ohase_4_C"/>
</dbReference>
<dbReference type="Pfam" id="PF00180">
    <property type="entry name" value="Iso_dh"/>
    <property type="match status" value="1"/>
</dbReference>
<dbReference type="InterPro" id="IPR002020">
    <property type="entry name" value="Citrate_synthase"/>
</dbReference>
<keyword evidence="12 15" id="KW-0464">Manganese</keyword>
<keyword evidence="7 15" id="KW-0479">Metal-binding</keyword>
<dbReference type="Proteomes" id="UP000702964">
    <property type="component" value="Unassembled WGS sequence"/>
</dbReference>
<dbReference type="SUPFAM" id="SSF56327">
    <property type="entry name" value="LDH C-terminal domain-like"/>
    <property type="match status" value="1"/>
</dbReference>
<dbReference type="NCBIfam" id="TIGR00183">
    <property type="entry name" value="prok_nadp_idh"/>
    <property type="match status" value="1"/>
</dbReference>
<evidence type="ECO:0000256" key="3">
    <source>
        <dbReference type="ARBA" id="ARBA00011738"/>
    </source>
</evidence>
<protein>
    <recommendedName>
        <fullName evidence="14 15">Multifunctional fusion protein</fullName>
    </recommendedName>
    <domain>
        <recommendedName>
            <fullName evidence="15">Isocitrate dehydrogenase [NADP]</fullName>
            <ecNumber evidence="15">1.1.1.42</ecNumber>
        </recommendedName>
    </domain>
    <domain>
        <recommendedName>
            <fullName evidence="14">Citrate synthase</fullName>
        </recommendedName>
    </domain>
</protein>
<evidence type="ECO:0000256" key="11">
    <source>
        <dbReference type="ARBA" id="ARBA00023027"/>
    </source>
</evidence>
<dbReference type="FunFam" id="3.90.110.10:FF:000004">
    <property type="entry name" value="Malate dehydrogenase"/>
    <property type="match status" value="1"/>
</dbReference>
<dbReference type="InterPro" id="IPR036291">
    <property type="entry name" value="NAD(P)-bd_dom_sf"/>
</dbReference>
<dbReference type="InterPro" id="IPR016143">
    <property type="entry name" value="Citrate_synth-like_sm_a-sub"/>
</dbReference>
<dbReference type="GO" id="GO:0006097">
    <property type="term" value="P:glyoxylate cycle"/>
    <property type="evidence" value="ECO:0007669"/>
    <property type="project" value="UniProtKB-KW"/>
</dbReference>
<keyword evidence="10" id="KW-0560">Oxidoreductase</keyword>
<dbReference type="HAMAP" id="MF_00487">
    <property type="entry name" value="Malate_dehydrog_3"/>
    <property type="match status" value="1"/>
</dbReference>
<dbReference type="InterPro" id="IPR024084">
    <property type="entry name" value="IsoPropMal-DH-like_dom"/>
</dbReference>
<dbReference type="SUPFAM" id="SSF48256">
    <property type="entry name" value="Citrate synthase"/>
    <property type="match status" value="1"/>
</dbReference>
<evidence type="ECO:0000313" key="18">
    <source>
        <dbReference type="Proteomes" id="UP000702964"/>
    </source>
</evidence>
<keyword evidence="9 15" id="KW-0521">NADP</keyword>
<comment type="similarity">
    <text evidence="1">Belongs to the isocitrate and isopropylmalate dehydrogenases family.</text>
</comment>
<evidence type="ECO:0000256" key="5">
    <source>
        <dbReference type="ARBA" id="ARBA00022532"/>
    </source>
</evidence>
<dbReference type="PANTHER" id="PTHR43504:SF1">
    <property type="entry name" value="ISOCITRATE DEHYDROGENASE [NADP]"/>
    <property type="match status" value="1"/>
</dbReference>
<dbReference type="GO" id="GO:0004450">
    <property type="term" value="F:isocitrate dehydrogenase (NADP+) activity"/>
    <property type="evidence" value="ECO:0007669"/>
    <property type="project" value="UniProtKB-EC"/>
</dbReference>
<dbReference type="Gene3D" id="1.10.580.10">
    <property type="entry name" value="Citrate Synthase, domain 1"/>
    <property type="match status" value="1"/>
</dbReference>
<dbReference type="Pfam" id="PF00285">
    <property type="entry name" value="Citrate_synt"/>
    <property type="match status" value="1"/>
</dbReference>
<dbReference type="GO" id="GO:0046912">
    <property type="term" value="F:acyltransferase activity, acyl groups converted into alkyl on transfer"/>
    <property type="evidence" value="ECO:0007669"/>
    <property type="project" value="InterPro"/>
</dbReference>
<comment type="subunit">
    <text evidence="3">Homodimer.</text>
</comment>
<feature type="domain" description="Isopropylmalate dehydrogenase-like" evidence="16">
    <location>
        <begin position="229"/>
        <end position="613"/>
    </location>
</feature>
<evidence type="ECO:0000256" key="15">
    <source>
        <dbReference type="RuleBase" id="RU004446"/>
    </source>
</evidence>
<reference evidence="17" key="2">
    <citation type="submission" date="2020-02" db="EMBL/GenBank/DDBJ databases">
        <authorList>
            <person name="Studholme D.J."/>
        </authorList>
    </citation>
    <scope>NUCLEOTIDE SEQUENCE</scope>
    <source>
        <strain evidence="17">00238/432</strain>
    </source>
</reference>
<dbReference type="InterPro" id="IPR019810">
    <property type="entry name" value="Citrate_synthase_AS"/>
</dbReference>
<dbReference type="InterPro" id="IPR004439">
    <property type="entry name" value="Isocitrate_DH_NADP_dimer_prok"/>
</dbReference>
<evidence type="ECO:0000313" key="17">
    <source>
        <dbReference type="EMBL" id="KAF4325396.1"/>
    </source>
</evidence>
<comment type="similarity">
    <text evidence="2 14">Belongs to the citrate synthase family.</text>
</comment>
<comment type="catalytic activity">
    <reaction evidence="13">
        <text>D-threo-isocitrate + NADP(+) = 2-oxoglutarate + CO2 + NADPH</text>
        <dbReference type="Rhea" id="RHEA:19629"/>
        <dbReference type="ChEBI" id="CHEBI:15562"/>
        <dbReference type="ChEBI" id="CHEBI:16526"/>
        <dbReference type="ChEBI" id="CHEBI:16810"/>
        <dbReference type="ChEBI" id="CHEBI:57783"/>
        <dbReference type="ChEBI" id="CHEBI:58349"/>
        <dbReference type="EC" id="1.1.1.42"/>
    </reaction>
</comment>
<dbReference type="NCBIfam" id="NF005425">
    <property type="entry name" value="PRK07006.1"/>
    <property type="match status" value="1"/>
</dbReference>
<evidence type="ECO:0000256" key="2">
    <source>
        <dbReference type="ARBA" id="ARBA00010566"/>
    </source>
</evidence>
<dbReference type="EC" id="1.1.1.42" evidence="15"/>
<dbReference type="CDD" id="cd01339">
    <property type="entry name" value="LDH-like_MDH"/>
    <property type="match status" value="1"/>
</dbReference>
<dbReference type="InterPro" id="IPR011275">
    <property type="entry name" value="Malate_DH_type3"/>
</dbReference>
<sequence>MAALRSAVSALALYDEQADEMTAEANENKAVKLQAQLPTIVAAIARIRQGKEPVAPKEGASIAENFLYMMTGEQPTETAVNALDQALVLHADHELNASTFAARVTVATLSDIYSGVTSAIGALKGPLHGGANEAVMKMLIEIGTPERLEAAIQEKLNNREKIMGFGHRVYKNGDPRAKHLQKMSKELGEMNNDTRLYDMSVKIEELVTGQKGEKIQIDNGTLQVPNNPIIPFIEGDGTGRDIWKASKRVLDAAVEKAYDGSKKIAWYEVFAGEKAFDTYGEWLPNDTLEAIREYIVAIKGPLTTPIGGGIRSLNVALRQELDLYTCLRPVRYFDGVPSPVKRPELVDMVIFRENTEDIYAGIEYAEGSEEVKKVIQFLQQEMGANKIRFPETSGIGIKPVSSEGSKRLVRAAVQYAIDHNRKSVTLVHKGNIMKFTEGAFKNWGYEVAEEEFADKVFTWAQYDVIKEKDGTDAANAAQKAAEDAGKIIVKDAIADIALQQVLTRPGEFDVIATLNLNGDYLSDALAAQVGGIGIAPGANINYVTGHAIFEATHGTAPKYADKDVVNPGSVILSGVMLLEHLGWQEAANLIYKVDIPQLENPTKGKALDMMEASPVQGFDSNIVGTSNYEDTAGSEIVIITAGIARKPGMSRDDLVNTNAGIVKSVCENVKKYCPDSIVIILSNPVDAMTYAAYQTLGFPKNRVIGQSGVLDTARYCTFIAQELNVSVEDVRGFVLGGHGDDMVPLVRYSSVGGIPIDTLIPADRIESIVQRTRVGGGEIVNLLGNGSAYYAPAASLVQMTEAILKDKKRIIPVIAYLEGEYGYNDLFLGVPTILGGNGIEKIFELELTAEEKAGLDKSADSVRNVISVVNL</sequence>
<dbReference type="InterPro" id="IPR019818">
    <property type="entry name" value="IsoCit/isopropylmalate_DH_CS"/>
</dbReference>
<dbReference type="Gene3D" id="1.10.230.10">
    <property type="entry name" value="Cytochrome P450-Terp, domain 2"/>
    <property type="match status" value="1"/>
</dbReference>
<keyword evidence="4 15" id="KW-0329">Glyoxylate bypass</keyword>
<reference evidence="17" key="1">
    <citation type="journal article" date="2015" name="Genom Data">
        <title>Draft genome sequences of Phytophthora kernoviae and Phytophthora ramorum lineage EU2 from Scotland.</title>
        <authorList>
            <person name="Sambles C."/>
            <person name="Schlenzig A."/>
            <person name="O'Neill P."/>
            <person name="Grant M."/>
            <person name="Studholme D.J."/>
        </authorList>
    </citation>
    <scope>NUCLEOTIDE SEQUENCE</scope>
    <source>
        <strain evidence="17">00238/432</strain>
    </source>
</reference>
<proteinExistence type="inferred from homology"/>
<organism evidence="17 18">
    <name type="scientific">Phytophthora kernoviae 00238/432</name>
    <dbReference type="NCBI Taxonomy" id="1284355"/>
    <lineage>
        <taxon>Eukaryota</taxon>
        <taxon>Sar</taxon>
        <taxon>Stramenopiles</taxon>
        <taxon>Oomycota</taxon>
        <taxon>Peronosporomycetes</taxon>
        <taxon>Peronosporales</taxon>
        <taxon>Peronosporaceae</taxon>
        <taxon>Phytophthora</taxon>
    </lineage>
</organism>
<dbReference type="GO" id="GO:0051287">
    <property type="term" value="F:NAD binding"/>
    <property type="evidence" value="ECO:0007669"/>
    <property type="project" value="InterPro"/>
</dbReference>
<dbReference type="Gene3D" id="3.90.110.10">
    <property type="entry name" value="Lactate dehydrogenase/glycoside hydrolase, family 4, C-terminal"/>
    <property type="match status" value="1"/>
</dbReference>
<evidence type="ECO:0000256" key="9">
    <source>
        <dbReference type="ARBA" id="ARBA00022857"/>
    </source>
</evidence>
<comment type="caution">
    <text evidence="17">The sequence shown here is derived from an EMBL/GenBank/DDBJ whole genome shotgun (WGS) entry which is preliminary data.</text>
</comment>
<dbReference type="Pfam" id="PF02866">
    <property type="entry name" value="Ldh_1_C"/>
    <property type="match status" value="1"/>
</dbReference>
<evidence type="ECO:0000259" key="16">
    <source>
        <dbReference type="SMART" id="SM01329"/>
    </source>
</evidence>
<dbReference type="PANTHER" id="PTHR43504">
    <property type="entry name" value="ISOCITRATE DEHYDROGENASE [NADP]"/>
    <property type="match status" value="1"/>
</dbReference>
<keyword evidence="8" id="KW-0460">Magnesium</keyword>
<dbReference type="Gene3D" id="3.40.718.10">
    <property type="entry name" value="Isopropylmalate Dehydrogenase"/>
    <property type="match status" value="1"/>
</dbReference>
<dbReference type="AlphaFoldDB" id="A0A8J4SHI9"/>
<dbReference type="PROSITE" id="PS00470">
    <property type="entry name" value="IDH_IMDH"/>
    <property type="match status" value="1"/>
</dbReference>
<accession>A0A8J4SHI9</accession>
<dbReference type="GO" id="GO:0000287">
    <property type="term" value="F:magnesium ion binding"/>
    <property type="evidence" value="ECO:0007669"/>
    <property type="project" value="InterPro"/>
</dbReference>
<keyword evidence="6 14" id="KW-0808">Transferase</keyword>
<evidence type="ECO:0000256" key="6">
    <source>
        <dbReference type="ARBA" id="ARBA00022679"/>
    </source>
</evidence>
<dbReference type="NCBIfam" id="NF004863">
    <property type="entry name" value="PRK06223.1"/>
    <property type="match status" value="1"/>
</dbReference>
<evidence type="ECO:0000256" key="7">
    <source>
        <dbReference type="ARBA" id="ARBA00022723"/>
    </source>
</evidence>
<dbReference type="PROSITE" id="PS00480">
    <property type="entry name" value="CITRATE_SYNTHASE"/>
    <property type="match status" value="1"/>
</dbReference>
<dbReference type="SUPFAM" id="SSF51735">
    <property type="entry name" value="NAD(P)-binding Rossmann-fold domains"/>
    <property type="match status" value="1"/>
</dbReference>
<dbReference type="PRINTS" id="PR00143">
    <property type="entry name" value="CITRTSNTHASE"/>
</dbReference>
<dbReference type="NCBIfam" id="TIGR01763">
    <property type="entry name" value="MalateDH_bact"/>
    <property type="match status" value="1"/>
</dbReference>
<keyword evidence="11" id="KW-0520">NAD</keyword>
<keyword evidence="5 15" id="KW-0816">Tricarboxylic acid cycle</keyword>
<gene>
    <name evidence="17" type="ORF">G195_000929</name>
</gene>
<evidence type="ECO:0000256" key="14">
    <source>
        <dbReference type="RuleBase" id="RU000441"/>
    </source>
</evidence>
<dbReference type="SMART" id="SM01329">
    <property type="entry name" value="Iso_dh"/>
    <property type="match status" value="1"/>
</dbReference>
<dbReference type="InterPro" id="IPR036969">
    <property type="entry name" value="Citrate_synthase_sf"/>
</dbReference>
<evidence type="ECO:0000256" key="12">
    <source>
        <dbReference type="ARBA" id="ARBA00023211"/>
    </source>
</evidence>
<evidence type="ECO:0000256" key="4">
    <source>
        <dbReference type="ARBA" id="ARBA00022435"/>
    </source>
</evidence>
<name>A0A8J4SHI9_9STRA</name>
<dbReference type="EMBL" id="AOFI03000005">
    <property type="protein sequence ID" value="KAF4325396.1"/>
    <property type="molecule type" value="Genomic_DNA"/>
</dbReference>
<dbReference type="SUPFAM" id="SSF53659">
    <property type="entry name" value="Isocitrate/Isopropylmalate dehydrogenase-like"/>
    <property type="match status" value="1"/>
</dbReference>
<evidence type="ECO:0000256" key="1">
    <source>
        <dbReference type="ARBA" id="ARBA00007769"/>
    </source>
</evidence>